<evidence type="ECO:0000256" key="1">
    <source>
        <dbReference type="ARBA" id="ARBA00022679"/>
    </source>
</evidence>
<gene>
    <name evidence="3" type="primary">aroA</name>
    <name evidence="4" type="ORF">IV55_GL001872</name>
    <name evidence="3" type="ORF">LSI01_12680</name>
</gene>
<keyword evidence="5" id="KW-1185">Reference proteome</keyword>
<dbReference type="Proteomes" id="UP000321429">
    <property type="component" value="Unassembled WGS sequence"/>
</dbReference>
<sequence>MIIILKAANQAEAIVDLQKHFGDHTDVFVHNNRVAIVGAKESDLTAAEQAAAEEIIMQHPAAVQSSRLFHPEDTVINLAHTIIGGGHFSLSAGPCSVESAEHVRKMAAVAKAGGATLLRGGAFKPRTSPYSFQGLEEDGLKFLRAAADEQGMDMITEVMDEMHVDMVNEYTDVFQIGARNMQNFSLLKAVGKMRKPVLLKRGMSGTIDDLMNAAEYIAAGGNTQIMLCERGIRTFDNKYTRNTFDVGAVSVLHELTHFPVIVDPSHAMGHTDLVTPMAVAGTAAGADGVVVEIHDDPAHAFSDGAQALKPDQFMEMAKRVQAVEALVAGWREEA</sequence>
<feature type="domain" description="DAHP synthetase I/KDSA" evidence="2">
    <location>
        <begin position="80"/>
        <end position="324"/>
    </location>
</feature>
<dbReference type="PATRIC" id="fig|348151.3.peg.1924"/>
<reference evidence="3 6" key="2">
    <citation type="submission" date="2019-07" db="EMBL/GenBank/DDBJ databases">
        <title>Whole genome shotgun sequence of Lactobacillus siliginis NBRC 101315.</title>
        <authorList>
            <person name="Hosoyama A."/>
            <person name="Uohara A."/>
            <person name="Ohji S."/>
            <person name="Ichikawa N."/>
        </authorList>
    </citation>
    <scope>NUCLEOTIDE SEQUENCE [LARGE SCALE GENOMIC DNA]</scope>
    <source>
        <strain evidence="3 6">NBRC 101315</strain>
    </source>
</reference>
<dbReference type="NCBIfam" id="TIGR01361">
    <property type="entry name" value="DAHP_synth_Bsub"/>
    <property type="match status" value="1"/>
</dbReference>
<dbReference type="EMBL" id="BJUD01000025">
    <property type="protein sequence ID" value="GEK28957.1"/>
    <property type="molecule type" value="Genomic_DNA"/>
</dbReference>
<dbReference type="GO" id="GO:0009073">
    <property type="term" value="P:aromatic amino acid family biosynthetic process"/>
    <property type="evidence" value="ECO:0007669"/>
    <property type="project" value="InterPro"/>
</dbReference>
<name>A0A0R2LAK9_9LACO</name>
<dbReference type="NCBIfam" id="NF006421">
    <property type="entry name" value="PRK08673.1"/>
    <property type="match status" value="1"/>
</dbReference>
<dbReference type="GO" id="GO:0016832">
    <property type="term" value="F:aldehyde-lyase activity"/>
    <property type="evidence" value="ECO:0007669"/>
    <property type="project" value="InterPro"/>
</dbReference>
<dbReference type="InterPro" id="IPR013785">
    <property type="entry name" value="Aldolase_TIM"/>
</dbReference>
<dbReference type="PANTHER" id="PTHR43018">
    <property type="entry name" value="PHOSPHO-2-DEHYDRO-3-DEOXYHEPTONATE ALDOLASE"/>
    <property type="match status" value="1"/>
</dbReference>
<keyword evidence="1" id="KW-0808">Transferase</keyword>
<dbReference type="SUPFAM" id="SSF51569">
    <property type="entry name" value="Aldolase"/>
    <property type="match status" value="1"/>
</dbReference>
<dbReference type="GO" id="GO:0016740">
    <property type="term" value="F:transferase activity"/>
    <property type="evidence" value="ECO:0007669"/>
    <property type="project" value="UniProtKB-KW"/>
</dbReference>
<dbReference type="OrthoDB" id="9780456at2"/>
<dbReference type="Proteomes" id="UP000051139">
    <property type="component" value="Unassembled WGS sequence"/>
</dbReference>
<dbReference type="Gene3D" id="3.20.20.70">
    <property type="entry name" value="Aldolase class I"/>
    <property type="match status" value="1"/>
</dbReference>
<proteinExistence type="predicted"/>
<reference evidence="4 5" key="1">
    <citation type="journal article" date="2015" name="Genome Announc.">
        <title>Expanding the biotechnology potential of lactobacilli through comparative genomics of 213 strains and associated genera.</title>
        <authorList>
            <person name="Sun Z."/>
            <person name="Harris H.M."/>
            <person name="McCann A."/>
            <person name="Guo C."/>
            <person name="Argimon S."/>
            <person name="Zhang W."/>
            <person name="Yang X."/>
            <person name="Jeffery I.B."/>
            <person name="Cooney J.C."/>
            <person name="Kagawa T.F."/>
            <person name="Liu W."/>
            <person name="Song Y."/>
            <person name="Salvetti E."/>
            <person name="Wrobel A."/>
            <person name="Rasinkangas P."/>
            <person name="Parkhill J."/>
            <person name="Rea M.C."/>
            <person name="O'Sullivan O."/>
            <person name="Ritari J."/>
            <person name="Douillard F.P."/>
            <person name="Paul Ross R."/>
            <person name="Yang R."/>
            <person name="Briner A.E."/>
            <person name="Felis G.E."/>
            <person name="de Vos W.M."/>
            <person name="Barrangou R."/>
            <person name="Klaenhammer T.R."/>
            <person name="Caufield P.W."/>
            <person name="Cui Y."/>
            <person name="Zhang H."/>
            <person name="O'Toole P.W."/>
        </authorList>
    </citation>
    <scope>NUCLEOTIDE SEQUENCE [LARGE SCALE GENOMIC DNA]</scope>
    <source>
        <strain evidence="4 5">DSM 22696</strain>
    </source>
</reference>
<comment type="caution">
    <text evidence="4">The sequence shown here is derived from an EMBL/GenBank/DDBJ whole genome shotgun (WGS) entry which is preliminary data.</text>
</comment>
<evidence type="ECO:0000259" key="2">
    <source>
        <dbReference type="Pfam" id="PF00793"/>
    </source>
</evidence>
<evidence type="ECO:0000313" key="6">
    <source>
        <dbReference type="Proteomes" id="UP000321429"/>
    </source>
</evidence>
<dbReference type="EMBL" id="JQCB01000007">
    <property type="protein sequence ID" value="KRN95767.1"/>
    <property type="molecule type" value="Genomic_DNA"/>
</dbReference>
<evidence type="ECO:0000313" key="5">
    <source>
        <dbReference type="Proteomes" id="UP000051139"/>
    </source>
</evidence>
<dbReference type="PANTHER" id="PTHR43018:SF1">
    <property type="entry name" value="PROTEIN AROA(G)"/>
    <property type="match status" value="1"/>
</dbReference>
<accession>A0A0R2LAK9</accession>
<dbReference type="AlphaFoldDB" id="A0A0R2LAK9"/>
<dbReference type="InterPro" id="IPR052899">
    <property type="entry name" value="Class-I_DAHP_synthase"/>
</dbReference>
<dbReference type="InterPro" id="IPR006268">
    <property type="entry name" value="DAHP_syn_2"/>
</dbReference>
<dbReference type="RefSeq" id="WP_057810529.1">
    <property type="nucleotide sequence ID" value="NZ_BJUD01000025.1"/>
</dbReference>
<evidence type="ECO:0000313" key="4">
    <source>
        <dbReference type="EMBL" id="KRN95767.1"/>
    </source>
</evidence>
<organism evidence="4 5">
    <name type="scientific">Furfurilactobacillus siliginis</name>
    <dbReference type="NCBI Taxonomy" id="348151"/>
    <lineage>
        <taxon>Bacteria</taxon>
        <taxon>Bacillati</taxon>
        <taxon>Bacillota</taxon>
        <taxon>Bacilli</taxon>
        <taxon>Lactobacillales</taxon>
        <taxon>Lactobacillaceae</taxon>
        <taxon>Furfurilactobacillus</taxon>
    </lineage>
</organism>
<dbReference type="NCBIfam" id="NF009239">
    <property type="entry name" value="PRK12595.1"/>
    <property type="match status" value="1"/>
</dbReference>
<dbReference type="Pfam" id="PF00793">
    <property type="entry name" value="DAHP_synth_1"/>
    <property type="match status" value="1"/>
</dbReference>
<dbReference type="STRING" id="348151.IV55_GL001872"/>
<protein>
    <submittedName>
        <fullName evidence="4">3-deoxy-7-phosphoheptulonate synthase</fullName>
    </submittedName>
</protein>
<evidence type="ECO:0000313" key="3">
    <source>
        <dbReference type="EMBL" id="GEK28957.1"/>
    </source>
</evidence>
<dbReference type="InterPro" id="IPR006218">
    <property type="entry name" value="DAHP1/KDSA"/>
</dbReference>